<dbReference type="InterPro" id="IPR023375">
    <property type="entry name" value="ADC_dom_sf"/>
</dbReference>
<comment type="caution">
    <text evidence="1">The sequence shown here is derived from an EMBL/GenBank/DDBJ whole genome shotgun (WGS) entry which is preliminary data.</text>
</comment>
<accession>U2YSQ9</accession>
<dbReference type="EMBL" id="BATA01000008">
    <property type="protein sequence ID" value="GAD51772.1"/>
    <property type="molecule type" value="Genomic_DNA"/>
</dbReference>
<dbReference type="AlphaFoldDB" id="U2YSQ9"/>
<evidence type="ECO:0000313" key="2">
    <source>
        <dbReference type="Proteomes" id="UP000016986"/>
    </source>
</evidence>
<dbReference type="PANTHER" id="PTHR39186:SF1">
    <property type="entry name" value="DUF2071 DOMAIN-CONTAINING PROTEIN"/>
    <property type="match status" value="1"/>
</dbReference>
<name>U2YSQ9_9EURY</name>
<evidence type="ECO:0000313" key="1">
    <source>
        <dbReference type="EMBL" id="GAD51772.1"/>
    </source>
</evidence>
<dbReference type="PANTHER" id="PTHR39186">
    <property type="entry name" value="DUF2071 FAMILY PROTEIN"/>
    <property type="match status" value="1"/>
</dbReference>
<sequence length="229" mass="25594">MHVLSMDWRDVCFASWPVEPAAVARTLPDGLAVDTYEGDAYLSVVPFVMGDVRPPGWPRALAPTFGELNLRTYVTAESGDRAIYFYNLDASGAIGIPLARTFFRIPYYHADIDVSRVSDSGLHFRSTRTHEGVPSCEFDATITPGAERVTPESGSLESFLVERYRFYTRGLGGLWYGDIEHDPWTLTDATLDVRRNDLFDANGFDDPDSTPHVAHSRGVEVDAHHLRRL</sequence>
<keyword evidence="2" id="KW-1185">Reference proteome</keyword>
<evidence type="ECO:0008006" key="3">
    <source>
        <dbReference type="Google" id="ProtNLM"/>
    </source>
</evidence>
<protein>
    <recommendedName>
        <fullName evidence="3">DUF2071 domain-containing protein</fullName>
    </recommendedName>
</protein>
<dbReference type="Proteomes" id="UP000016986">
    <property type="component" value="Unassembled WGS sequence"/>
</dbReference>
<dbReference type="Pfam" id="PF09844">
    <property type="entry name" value="DUF2071"/>
    <property type="match status" value="1"/>
</dbReference>
<dbReference type="OrthoDB" id="233478at2157"/>
<dbReference type="InterPro" id="IPR018644">
    <property type="entry name" value="DUF2071"/>
</dbReference>
<reference evidence="1 2" key="1">
    <citation type="submission" date="2013-09" db="EMBL/GenBank/DDBJ databases">
        <title>Whole genome sequencing of Halarchaeum acidiphilum strain MH1-52-1.</title>
        <authorList>
            <person name="Shimane Y."/>
            <person name="Minegishi H."/>
            <person name="Nishi S."/>
            <person name="Echigo A."/>
            <person name="Shuto A."/>
            <person name="Konishi M."/>
            <person name="Ito T."/>
            <person name="Ohkuma M."/>
            <person name="Ohta Y."/>
            <person name="Nagano Y."/>
            <person name="Tsubouchi T."/>
            <person name="Mori K."/>
            <person name="Usui K."/>
            <person name="Kamekura M."/>
            <person name="Usami R."/>
            <person name="Takaki Y."/>
            <person name="Hatada Y."/>
        </authorList>
    </citation>
    <scope>NUCLEOTIDE SEQUENCE [LARGE SCALE GENOMIC DNA]</scope>
    <source>
        <strain evidence="1 2">JCM 16109</strain>
    </source>
</reference>
<organism evidence="1 2">
    <name type="scientific">Halarchaeum acidiphilum MH1-52-1</name>
    <dbReference type="NCBI Taxonomy" id="1261545"/>
    <lineage>
        <taxon>Archaea</taxon>
        <taxon>Methanobacteriati</taxon>
        <taxon>Methanobacteriota</taxon>
        <taxon>Stenosarchaea group</taxon>
        <taxon>Halobacteria</taxon>
        <taxon>Halobacteriales</taxon>
        <taxon>Halobacteriaceae</taxon>
    </lineage>
</organism>
<gene>
    <name evidence="1" type="ORF">MBEHAL_0532</name>
</gene>
<dbReference type="eggNOG" id="arCOG04579">
    <property type="taxonomic scope" value="Archaea"/>
</dbReference>
<dbReference type="SUPFAM" id="SSF160104">
    <property type="entry name" value="Acetoacetate decarboxylase-like"/>
    <property type="match status" value="1"/>
</dbReference>
<dbReference type="RefSeq" id="WP_020222322.1">
    <property type="nucleotide sequence ID" value="NZ_BANO01000203.1"/>
</dbReference>
<proteinExistence type="predicted"/>